<accession>A0ABU7BKT1</accession>
<dbReference type="EMBL" id="JAHUTI010054583">
    <property type="protein sequence ID" value="MED6250059.1"/>
    <property type="molecule type" value="Genomic_DNA"/>
</dbReference>
<reference evidence="1 2" key="1">
    <citation type="submission" date="2021-07" db="EMBL/GenBank/DDBJ databases">
        <authorList>
            <person name="Palmer J.M."/>
        </authorList>
    </citation>
    <scope>NUCLEOTIDE SEQUENCE [LARGE SCALE GENOMIC DNA]</scope>
    <source>
        <strain evidence="1 2">AT_MEX2019</strain>
        <tissue evidence="1">Muscle</tissue>
    </source>
</reference>
<evidence type="ECO:0000313" key="1">
    <source>
        <dbReference type="EMBL" id="MED6250059.1"/>
    </source>
</evidence>
<evidence type="ECO:0000313" key="2">
    <source>
        <dbReference type="Proteomes" id="UP001345963"/>
    </source>
</evidence>
<gene>
    <name evidence="1" type="ORF">ATANTOWER_024039</name>
</gene>
<organism evidence="1 2">
    <name type="scientific">Ataeniobius toweri</name>
    <dbReference type="NCBI Taxonomy" id="208326"/>
    <lineage>
        <taxon>Eukaryota</taxon>
        <taxon>Metazoa</taxon>
        <taxon>Chordata</taxon>
        <taxon>Craniata</taxon>
        <taxon>Vertebrata</taxon>
        <taxon>Euteleostomi</taxon>
        <taxon>Actinopterygii</taxon>
        <taxon>Neopterygii</taxon>
        <taxon>Teleostei</taxon>
        <taxon>Neoteleostei</taxon>
        <taxon>Acanthomorphata</taxon>
        <taxon>Ovalentaria</taxon>
        <taxon>Atherinomorphae</taxon>
        <taxon>Cyprinodontiformes</taxon>
        <taxon>Goodeidae</taxon>
        <taxon>Ataeniobius</taxon>
    </lineage>
</organism>
<name>A0ABU7BKT1_9TELE</name>
<keyword evidence="2" id="KW-1185">Reference proteome</keyword>
<proteinExistence type="predicted"/>
<dbReference type="Proteomes" id="UP001345963">
    <property type="component" value="Unassembled WGS sequence"/>
</dbReference>
<sequence length="136" mass="15734">MRFVCPERQRCYPAVCLIHVNLSVHEVKEKFIFHRHAKFVIILCPLKHVSAQAVYLVTTTKCSDTWKAVGSFSLSIFSFTIRLLVHGLRMEWLPLTRTLVLKTLLPFVLCVLPRHTSPMIFHPRLRRWANGALEGP</sequence>
<protein>
    <submittedName>
        <fullName evidence="1">Uncharacterized protein</fullName>
    </submittedName>
</protein>
<comment type="caution">
    <text evidence="1">The sequence shown here is derived from an EMBL/GenBank/DDBJ whole genome shotgun (WGS) entry which is preliminary data.</text>
</comment>